<feature type="compositionally biased region" description="Polar residues" evidence="8">
    <location>
        <begin position="64"/>
        <end position="86"/>
    </location>
</feature>
<feature type="region of interest" description="Disordered" evidence="8">
    <location>
        <begin position="1"/>
        <end position="184"/>
    </location>
</feature>
<dbReference type="GO" id="GO:0003743">
    <property type="term" value="F:translation initiation factor activity"/>
    <property type="evidence" value="ECO:0007669"/>
    <property type="project" value="UniProtKB-KW"/>
</dbReference>
<dbReference type="Proteomes" id="UP000245609">
    <property type="component" value="Unassembled WGS sequence"/>
</dbReference>
<dbReference type="FunFam" id="1.25.40.180:FF:000020">
    <property type="entry name" value="Eukaryotic translation initiation factor subunit"/>
    <property type="match status" value="1"/>
</dbReference>
<feature type="compositionally biased region" description="Polar residues" evidence="8">
    <location>
        <begin position="576"/>
        <end position="585"/>
    </location>
</feature>
<feature type="compositionally biased region" description="Polar residues" evidence="8">
    <location>
        <begin position="994"/>
        <end position="1003"/>
    </location>
</feature>
<dbReference type="InterPro" id="IPR003890">
    <property type="entry name" value="MIF4G-like_typ-3"/>
</dbReference>
<dbReference type="InterPro" id="IPR003891">
    <property type="entry name" value="Initiation_fac_eIF4g_MI"/>
</dbReference>
<feature type="compositionally biased region" description="Basic and acidic residues" evidence="8">
    <location>
        <begin position="148"/>
        <end position="162"/>
    </location>
</feature>
<feature type="region of interest" description="Disordered" evidence="8">
    <location>
        <begin position="1375"/>
        <end position="1420"/>
    </location>
</feature>
<feature type="domain" description="MI" evidence="9">
    <location>
        <begin position="1485"/>
        <end position="1606"/>
    </location>
</feature>
<comment type="similarity">
    <text evidence="2">Belongs to the eukaryotic initiation factor 4G family.</text>
</comment>
<feature type="compositionally biased region" description="Polar residues" evidence="8">
    <location>
        <begin position="1393"/>
        <end position="1405"/>
    </location>
</feature>
<sequence>MSRKEETNLKNSSSANPINLRPESTEAQKKPTASQNKVVTYAQLTSKASSSGAPNNIKPENKPSLVNSRSTTQPGSKNKNSRNSTPIPGESNKKTNSVLLPAGISEPSPVPGVVFGKTDKKPVEVNKNNPEKQSISESGGVPKNLPKVADKPIFRNTKRSESHSSNSENYSHYGTGPVPIPSSAPYTANKHIGLAYHFPDQYKNINDPKNAVHTDDNTANKHVHTNNIRPPHSKPYKQHSYYKGHVNENMMNKNPSSPVYYHNSNMPRVSFPEVNNEIPVNSSYIQGSEYMTNTVPLSSINIHTIHPQQRDVPNQGYSMPEPNMENQYFSSYPQQHPNSSHTSTMPRQQPHSIQNTSGMHYFPVSGNNMNQPRDKHIPISTVSGAQTNITPPMMHFQMPHSNNPIGNHLIPPIQPHANHPPSIPGPIQQNVNTNPQPLHNIPPGHAPASGFENPYIHNTVPPSYHHQNPNYNANQFVIPGASNTFHISQPPVISPGGPEGIIPHPPQSQSGVGIKPIPYNEHKVPFTNTLSSNSTEFAPKIPKSQKVKIFDPNTKSEVVFSQNPSTPHAETYPGASISTNPTASYENKHSYAPKETPLNVEASAFVPKNHNISSDVPISFVVPQGSKALKIVDPTSQKPKQNTQTDSTKPVQPQSDDNVKAEVEKTDTPPAETTSSTKESKDAETPAPPKPVEATLDSKEADESATIPEKESLPVEKTEAASSTPLDQKEVEEKLPQTSSEQDTSNKTQVDDTSSEEQKESESKEQIQDSTPENPSIVNTSEPEPELETDTCDQAVAPTEVLKIQETESVKLETARILDELNNEVKPANVVHKLTLDEIKNSITYPQSIKNMLSSAPLVSYVYPMEFVFALKDLVKKKPKFINEITISEEKSGGGNEGRRMMSRHRSDIGRERGSGRSSMGMQGVEMGVFKHSNRSPNDKYGLGAGQMGIGGFHNIGLGNRTSSSGGMIPRGSKLNQSGRHRNRDTFDSGMDAGSSSGRNQNFKPLPSTPNGWKRSATIDDKQAVLLNPADITDELVERKVKSLLNKLTVDNFDSISPEVVEWANKSVDEEDGRIIGIVLNLVFEKATDEPPFAGMYAKLSKLIHDNVSPDLAISTHVDRSGNSIKGTMVVRRILINRCQKTFEAGWKVEIPDDIKSDEYYDAMKIKRRGLGLIKFIGELYLRSLISEKILRGAIEYLLNLEKEDETLESLAKLITTVGFKLDKDSGAKFLDDVFMKIKALSTDKSMSSRIRFTFMDVLDLRTEKWKSKINEVGPMEISKIHEEVEKEKMLASSMRRGLSSGGRGQNMQNSGRIGSRSGDRSSQGNYKGFRNDNQPNRNAGDLSNFGNLSRSKAQLTGSLGPNTSFNLISQGAMGWKSAGNDSRGRKNESRSYKGSSTQLNNAQKTQRKESVSLTKQKSERSSNVNIFETLSSFDDTDAHLAPSSEAQSAGAKAIVENEGTGLVIAPGEPEKEKATMNPPLPESVIKRKTKAILDEFLSINDIHELVYCVKDLGAENLTGFISQLIYLTIEKNPVHVSKVVAVFGEIIKDAEIPKDSVISGFSSIGDLLEDLVADAPLCLDHFSSLLSESELSISEVKDCFGALATSNSLAYPQIKLLGLYLDKMNKKLELDEVVNLIQGSENNQGLNIVDLLPSDKQSEENVKKILDSKSLLKYFKA</sequence>
<proteinExistence type="inferred from homology"/>
<keyword evidence="7" id="KW-0648">Protein biosynthesis</keyword>
<dbReference type="GO" id="GO:0016281">
    <property type="term" value="C:eukaryotic translation initiation factor 4F complex"/>
    <property type="evidence" value="ECO:0007669"/>
    <property type="project" value="TreeGrafter"/>
</dbReference>
<feature type="compositionally biased region" description="Basic and acidic residues" evidence="8">
    <location>
        <begin position="1407"/>
        <end position="1420"/>
    </location>
</feature>
<dbReference type="SUPFAM" id="SSF48371">
    <property type="entry name" value="ARM repeat"/>
    <property type="match status" value="2"/>
</dbReference>
<feature type="compositionally biased region" description="Polar residues" evidence="8">
    <location>
        <begin position="768"/>
        <end position="782"/>
    </location>
</feature>
<feature type="region of interest" description="Disordered" evidence="8">
    <location>
        <begin position="333"/>
        <end position="352"/>
    </location>
</feature>
<dbReference type="GO" id="GO:0010494">
    <property type="term" value="C:cytoplasmic stress granule"/>
    <property type="evidence" value="ECO:0007669"/>
    <property type="project" value="UniProtKB-ARBA"/>
</dbReference>
<dbReference type="PANTHER" id="PTHR23253:SF9">
    <property type="entry name" value="EUKARYOTIC TRANSLATION INITIATION FACTOR 4 GAMMA 2"/>
    <property type="match status" value="1"/>
</dbReference>
<feature type="compositionally biased region" description="Basic and acidic residues" evidence="8">
    <location>
        <begin position="756"/>
        <end position="767"/>
    </location>
</feature>
<evidence type="ECO:0000256" key="2">
    <source>
        <dbReference type="ARBA" id="ARBA00005775"/>
    </source>
</evidence>
<evidence type="ECO:0000256" key="6">
    <source>
        <dbReference type="ARBA" id="ARBA00022884"/>
    </source>
</evidence>
<evidence type="ECO:0000256" key="4">
    <source>
        <dbReference type="ARBA" id="ARBA00022540"/>
    </source>
</evidence>
<comment type="subcellular location">
    <subcellularLocation>
        <location evidence="1">Cytoplasm</location>
    </subcellularLocation>
</comment>
<keyword evidence="5" id="KW-0597">Phosphoprotein</keyword>
<feature type="compositionally biased region" description="Polar residues" evidence="8">
    <location>
        <begin position="31"/>
        <end position="54"/>
    </location>
</feature>
<keyword evidence="4" id="KW-0396">Initiation factor</keyword>
<evidence type="ECO:0000256" key="5">
    <source>
        <dbReference type="ARBA" id="ARBA00022553"/>
    </source>
</evidence>
<dbReference type="STRING" id="133381.A0A2T9ZLI1"/>
<feature type="compositionally biased region" description="Low complexity" evidence="8">
    <location>
        <begin position="163"/>
        <end position="173"/>
    </location>
</feature>
<feature type="region of interest" description="Disordered" evidence="8">
    <location>
        <begin position="560"/>
        <end position="589"/>
    </location>
</feature>
<dbReference type="EMBL" id="MBFS01000003">
    <property type="protein sequence ID" value="PVV05449.1"/>
    <property type="molecule type" value="Genomic_DNA"/>
</dbReference>
<feature type="region of interest" description="Disordered" evidence="8">
    <location>
        <begin position="961"/>
        <end position="1015"/>
    </location>
</feature>
<dbReference type="PANTHER" id="PTHR23253">
    <property type="entry name" value="EUKARYOTIC TRANSLATION INITIATION FACTOR 4 GAMMA"/>
    <property type="match status" value="1"/>
</dbReference>
<accession>A0A2T9ZLI1</accession>
<reference evidence="10 11" key="1">
    <citation type="journal article" date="2018" name="MBio">
        <title>Comparative Genomics Reveals the Core Gene Toolbox for the Fungus-Insect Symbiosis.</title>
        <authorList>
            <person name="Wang Y."/>
            <person name="Stata M."/>
            <person name="Wang W."/>
            <person name="Stajich J.E."/>
            <person name="White M.M."/>
            <person name="Moncalvo J.M."/>
        </authorList>
    </citation>
    <scope>NUCLEOTIDE SEQUENCE [LARGE SCALE GENOMIC DNA]</scope>
    <source>
        <strain evidence="10 11">SC-DP-2</strain>
    </source>
</reference>
<comment type="caution">
    <text evidence="10">The sequence shown here is derived from an EMBL/GenBank/DDBJ whole genome shotgun (WGS) entry which is preliminary data.</text>
</comment>
<dbReference type="GO" id="GO:0003729">
    <property type="term" value="F:mRNA binding"/>
    <property type="evidence" value="ECO:0007669"/>
    <property type="project" value="TreeGrafter"/>
</dbReference>
<dbReference type="OrthoDB" id="514777at2759"/>
<dbReference type="Gene3D" id="1.25.40.180">
    <property type="match status" value="2"/>
</dbReference>
<evidence type="ECO:0000256" key="3">
    <source>
        <dbReference type="ARBA" id="ARBA00022490"/>
    </source>
</evidence>
<feature type="non-terminal residue" evidence="10">
    <location>
        <position position="1678"/>
    </location>
</feature>
<dbReference type="SMART" id="SM00543">
    <property type="entry name" value="MIF4G"/>
    <property type="match status" value="1"/>
</dbReference>
<feature type="compositionally biased region" description="Low complexity" evidence="8">
    <location>
        <begin position="1311"/>
        <end position="1323"/>
    </location>
</feature>
<keyword evidence="6" id="KW-0694">RNA-binding</keyword>
<evidence type="ECO:0000259" key="9">
    <source>
        <dbReference type="PROSITE" id="PS51366"/>
    </source>
</evidence>
<dbReference type="InterPro" id="IPR016024">
    <property type="entry name" value="ARM-type_fold"/>
</dbReference>
<name>A0A2T9ZLI1_9FUNG</name>
<feature type="region of interest" description="Disordered" evidence="8">
    <location>
        <begin position="891"/>
        <end position="921"/>
    </location>
</feature>
<evidence type="ECO:0000256" key="8">
    <source>
        <dbReference type="SAM" id="MobiDB-lite"/>
    </source>
</evidence>
<keyword evidence="11" id="KW-1185">Reference proteome</keyword>
<evidence type="ECO:0000313" key="10">
    <source>
        <dbReference type="EMBL" id="PVV05449.1"/>
    </source>
</evidence>
<feature type="compositionally biased region" description="Basic and acidic residues" evidence="8">
    <location>
        <begin position="891"/>
        <end position="915"/>
    </location>
</feature>
<dbReference type="Pfam" id="PF02854">
    <property type="entry name" value="MIF4G"/>
    <property type="match status" value="1"/>
</dbReference>
<organism evidence="10 11">
    <name type="scientific">Smittium megazygosporum</name>
    <dbReference type="NCBI Taxonomy" id="133381"/>
    <lineage>
        <taxon>Eukaryota</taxon>
        <taxon>Fungi</taxon>
        <taxon>Fungi incertae sedis</taxon>
        <taxon>Zoopagomycota</taxon>
        <taxon>Kickxellomycotina</taxon>
        <taxon>Harpellomycetes</taxon>
        <taxon>Harpellales</taxon>
        <taxon>Legeriomycetaceae</taxon>
        <taxon>Smittium</taxon>
    </lineage>
</organism>
<feature type="region of interest" description="Disordered" evidence="8">
    <location>
        <begin position="1290"/>
        <end position="1349"/>
    </location>
</feature>
<feature type="compositionally biased region" description="Polar residues" evidence="8">
    <location>
        <begin position="634"/>
        <end position="656"/>
    </location>
</feature>
<feature type="compositionally biased region" description="Basic and acidic residues" evidence="8">
    <location>
        <begin position="1383"/>
        <end position="1392"/>
    </location>
</feature>
<protein>
    <recommendedName>
        <fullName evidence="9">MI domain-containing protein</fullName>
    </recommendedName>
</protein>
<feature type="compositionally biased region" description="Basic and acidic residues" evidence="8">
    <location>
        <begin position="657"/>
        <end position="667"/>
    </location>
</feature>
<evidence type="ECO:0000256" key="1">
    <source>
        <dbReference type="ARBA" id="ARBA00004496"/>
    </source>
</evidence>
<feature type="compositionally biased region" description="Polar residues" evidence="8">
    <location>
        <begin position="736"/>
        <end position="752"/>
    </location>
</feature>
<evidence type="ECO:0000313" key="11">
    <source>
        <dbReference type="Proteomes" id="UP000245609"/>
    </source>
</evidence>
<gene>
    <name evidence="10" type="ORF">BB560_000031</name>
</gene>
<dbReference type="PROSITE" id="PS51366">
    <property type="entry name" value="MI"/>
    <property type="match status" value="1"/>
</dbReference>
<evidence type="ECO:0000256" key="7">
    <source>
        <dbReference type="ARBA" id="ARBA00022917"/>
    </source>
</evidence>
<feature type="region of interest" description="Disordered" evidence="8">
    <location>
        <begin position="630"/>
        <end position="790"/>
    </location>
</feature>
<keyword evidence="3" id="KW-0963">Cytoplasm</keyword>
<dbReference type="Pfam" id="PF02847">
    <property type="entry name" value="MA3"/>
    <property type="match status" value="1"/>
</dbReference>
<feature type="compositionally biased region" description="Basic and acidic residues" evidence="8">
    <location>
        <begin position="696"/>
        <end position="719"/>
    </location>
</feature>
<dbReference type="SMART" id="SM00544">
    <property type="entry name" value="MA3"/>
    <property type="match status" value="1"/>
</dbReference>
<feature type="compositionally biased region" description="Polar residues" evidence="8">
    <location>
        <begin position="126"/>
        <end position="137"/>
    </location>
</feature>